<dbReference type="Proteomes" id="UP000311382">
    <property type="component" value="Unassembled WGS sequence"/>
</dbReference>
<gene>
    <name evidence="2" type="ORF">DMC30DRAFT_128203</name>
</gene>
<proteinExistence type="predicted"/>
<feature type="compositionally biased region" description="Basic and acidic residues" evidence="1">
    <location>
        <begin position="83"/>
        <end position="96"/>
    </location>
</feature>
<evidence type="ECO:0000256" key="1">
    <source>
        <dbReference type="SAM" id="MobiDB-lite"/>
    </source>
</evidence>
<accession>A0A5C5FKQ2</accession>
<keyword evidence="3" id="KW-1185">Reference proteome</keyword>
<organism evidence="2 3">
    <name type="scientific">Rhodotorula diobovata</name>
    <dbReference type="NCBI Taxonomy" id="5288"/>
    <lineage>
        <taxon>Eukaryota</taxon>
        <taxon>Fungi</taxon>
        <taxon>Dikarya</taxon>
        <taxon>Basidiomycota</taxon>
        <taxon>Pucciniomycotina</taxon>
        <taxon>Microbotryomycetes</taxon>
        <taxon>Sporidiobolales</taxon>
        <taxon>Sporidiobolaceae</taxon>
        <taxon>Rhodotorula</taxon>
    </lineage>
</organism>
<dbReference type="EMBL" id="SOZI01000219">
    <property type="protein sequence ID" value="TNY17285.1"/>
    <property type="molecule type" value="Genomic_DNA"/>
</dbReference>
<evidence type="ECO:0000313" key="3">
    <source>
        <dbReference type="Proteomes" id="UP000311382"/>
    </source>
</evidence>
<feature type="compositionally biased region" description="Basic and acidic residues" evidence="1">
    <location>
        <begin position="147"/>
        <end position="187"/>
    </location>
</feature>
<feature type="compositionally biased region" description="Basic residues" evidence="1">
    <location>
        <begin position="100"/>
        <end position="110"/>
    </location>
</feature>
<feature type="compositionally biased region" description="Pro residues" evidence="1">
    <location>
        <begin position="126"/>
        <end position="135"/>
    </location>
</feature>
<comment type="caution">
    <text evidence="2">The sequence shown here is derived from an EMBL/GenBank/DDBJ whole genome shotgun (WGS) entry which is preliminary data.</text>
</comment>
<feature type="region of interest" description="Disordered" evidence="1">
    <location>
        <begin position="76"/>
        <end position="187"/>
    </location>
</feature>
<protein>
    <submittedName>
        <fullName evidence="2">Uncharacterized protein</fullName>
    </submittedName>
</protein>
<sequence>MSRRHESRLASVAALATPCASLASSTHVSPRAGVTCSPRLPCSCRCMQDHRLRSTCQASRRPRPRILQRHARTLEACSGLERSPPDAAHRHSKEVQQRPPKPRGRNRPHLARGVSHAPARPAHPRSLPPRAPSHPPQGNRNGSGRRIYNEARLEGKARETREQETSERGVRQGMNEAREGRAGTRGA</sequence>
<dbReference type="AlphaFoldDB" id="A0A5C5FKQ2"/>
<evidence type="ECO:0000313" key="2">
    <source>
        <dbReference type="EMBL" id="TNY17285.1"/>
    </source>
</evidence>
<reference evidence="2 3" key="1">
    <citation type="submission" date="2019-03" db="EMBL/GenBank/DDBJ databases">
        <title>Rhodosporidium diobovatum UCD-FST 08-225 genome sequencing, assembly, and annotation.</title>
        <authorList>
            <person name="Fakankun I.U."/>
            <person name="Fristensky B."/>
            <person name="Levin D.B."/>
        </authorList>
    </citation>
    <scope>NUCLEOTIDE SEQUENCE [LARGE SCALE GENOMIC DNA]</scope>
    <source>
        <strain evidence="2 3">UCD-FST 08-225</strain>
    </source>
</reference>
<name>A0A5C5FKQ2_9BASI</name>